<dbReference type="GO" id="GO:0016740">
    <property type="term" value="F:transferase activity"/>
    <property type="evidence" value="ECO:0007669"/>
    <property type="project" value="UniProtKB-KW"/>
</dbReference>
<comment type="caution">
    <text evidence="1">The sequence shown here is derived from an EMBL/GenBank/DDBJ whole genome shotgun (WGS) entry which is preliminary data.</text>
</comment>
<reference evidence="1 2" key="1">
    <citation type="submission" date="2016-12" db="EMBL/GenBank/DDBJ databases">
        <title>Trade-off between light-utilization and light-protection in marine flavobacteria.</title>
        <authorList>
            <person name="Kumagai Y."/>
            <person name="Yoshizawa S."/>
            <person name="Kogure K."/>
            <person name="Iwasaki W."/>
        </authorList>
    </citation>
    <scope>NUCLEOTIDE SEQUENCE [LARGE SCALE GENOMIC DNA]</scope>
    <source>
        <strain evidence="1 2">KCTC 12100</strain>
    </source>
</reference>
<dbReference type="CDD" id="cd04647">
    <property type="entry name" value="LbH_MAT_like"/>
    <property type="match status" value="1"/>
</dbReference>
<dbReference type="InterPro" id="IPR051159">
    <property type="entry name" value="Hexapeptide_acetyltransf"/>
</dbReference>
<evidence type="ECO:0000313" key="2">
    <source>
        <dbReference type="Proteomes" id="UP000247345"/>
    </source>
</evidence>
<organism evidence="1 2">
    <name type="scientific">Polaribacter butkevichii</name>
    <dbReference type="NCBI Taxonomy" id="218490"/>
    <lineage>
        <taxon>Bacteria</taxon>
        <taxon>Pseudomonadati</taxon>
        <taxon>Bacteroidota</taxon>
        <taxon>Flavobacteriia</taxon>
        <taxon>Flavobacteriales</taxon>
        <taxon>Flavobacteriaceae</taxon>
    </lineage>
</organism>
<name>A0A2P6C9V7_9FLAO</name>
<dbReference type="InterPro" id="IPR011004">
    <property type="entry name" value="Trimer_LpxA-like_sf"/>
</dbReference>
<protein>
    <submittedName>
        <fullName evidence="1">Acetyltransferase</fullName>
    </submittedName>
</protein>
<evidence type="ECO:0000313" key="1">
    <source>
        <dbReference type="EMBL" id="PQJ69717.1"/>
    </source>
</evidence>
<dbReference type="Proteomes" id="UP000247345">
    <property type="component" value="Unassembled WGS sequence"/>
</dbReference>
<dbReference type="PANTHER" id="PTHR23416:SF78">
    <property type="entry name" value="LIPOPOLYSACCHARIDE BIOSYNTHESIS O-ACETYL TRANSFERASE WBBJ-RELATED"/>
    <property type="match status" value="1"/>
</dbReference>
<accession>A0A2P6C9V7</accession>
<sequence>MNNIYSYSVKRRFKKCGNNTFIEAPIYIEGARNITIGNDFYCFKRLRIEAYEKHLQSKFKPVILIGNNVSINYDCHIGCINKIVLGDNVLIGSRVFITDHYHGDTDNSNILDVAPNKRQLVSKGPVIIESNVWIGEGVSIMPNVTIGKNSIIGANAVVTKSFPANSIIGGVPAKLIKKV</sequence>
<dbReference type="PANTHER" id="PTHR23416">
    <property type="entry name" value="SIALIC ACID SYNTHASE-RELATED"/>
    <property type="match status" value="1"/>
</dbReference>
<dbReference type="AlphaFoldDB" id="A0A2P6C9V7"/>
<dbReference type="EMBL" id="MSCK01000002">
    <property type="protein sequence ID" value="PQJ69717.1"/>
    <property type="molecule type" value="Genomic_DNA"/>
</dbReference>
<dbReference type="SUPFAM" id="SSF51161">
    <property type="entry name" value="Trimeric LpxA-like enzymes"/>
    <property type="match status" value="1"/>
</dbReference>
<proteinExistence type="predicted"/>
<keyword evidence="2" id="KW-1185">Reference proteome</keyword>
<dbReference type="Gene3D" id="2.160.10.10">
    <property type="entry name" value="Hexapeptide repeat proteins"/>
    <property type="match status" value="1"/>
</dbReference>
<gene>
    <name evidence="1" type="ORF">BTO14_13670</name>
</gene>
<dbReference type="Pfam" id="PF00132">
    <property type="entry name" value="Hexapep"/>
    <property type="match status" value="1"/>
</dbReference>
<keyword evidence="1" id="KW-0808">Transferase</keyword>
<dbReference type="InterPro" id="IPR001451">
    <property type="entry name" value="Hexapep"/>
</dbReference>